<feature type="domain" description="PhnB-like" evidence="1">
    <location>
        <begin position="7"/>
        <end position="121"/>
    </location>
</feature>
<reference evidence="2" key="1">
    <citation type="submission" date="2021-02" db="EMBL/GenBank/DDBJ databases">
        <title>Genome sequence of Rhodospirillales sp. strain TMPK1 isolated from soil.</title>
        <authorList>
            <person name="Nakai R."/>
            <person name="Kusada H."/>
            <person name="Tamaki H."/>
        </authorList>
    </citation>
    <scope>NUCLEOTIDE SEQUENCE</scope>
    <source>
        <strain evidence="2">TMPK1</strain>
    </source>
</reference>
<dbReference type="PANTHER" id="PTHR33990:SF2">
    <property type="entry name" value="PHNB-LIKE DOMAIN-CONTAINING PROTEIN"/>
    <property type="match status" value="1"/>
</dbReference>
<dbReference type="AlphaFoldDB" id="A0A8S8XAD8"/>
<evidence type="ECO:0000313" key="2">
    <source>
        <dbReference type="EMBL" id="GIL38285.1"/>
    </source>
</evidence>
<dbReference type="PANTHER" id="PTHR33990">
    <property type="entry name" value="PROTEIN YJDN-RELATED"/>
    <property type="match status" value="1"/>
</dbReference>
<evidence type="ECO:0000313" key="3">
    <source>
        <dbReference type="Proteomes" id="UP000681075"/>
    </source>
</evidence>
<sequence length="162" mass="17834">MATISSKISPCLWFNNEGEEAARFYTSLFPKSKIDRVIKSPIDTPSGKEGTVLVIDFTLAGQSFMALNGGSKGEYTQALSLAVECDDQAEVDHLWNGLKAGGKEVACGWLQDRYGISWQIVPRQMLDMLRHGEPAKAKRAMQAMMTMVKLDLAALQKAYDGK</sequence>
<organism evidence="2 3">
    <name type="scientific">Roseiterribacter gracilis</name>
    <dbReference type="NCBI Taxonomy" id="2812848"/>
    <lineage>
        <taxon>Bacteria</taxon>
        <taxon>Pseudomonadati</taxon>
        <taxon>Pseudomonadota</taxon>
        <taxon>Alphaproteobacteria</taxon>
        <taxon>Rhodospirillales</taxon>
        <taxon>Roseiterribacteraceae</taxon>
        <taxon>Roseiterribacter</taxon>
    </lineage>
</organism>
<dbReference type="EMBL" id="BOPV01000001">
    <property type="protein sequence ID" value="GIL38285.1"/>
    <property type="molecule type" value="Genomic_DNA"/>
</dbReference>
<dbReference type="InterPro" id="IPR028973">
    <property type="entry name" value="PhnB-like"/>
</dbReference>
<dbReference type="Gene3D" id="3.10.180.10">
    <property type="entry name" value="2,3-Dihydroxybiphenyl 1,2-Dioxygenase, domain 1"/>
    <property type="match status" value="1"/>
</dbReference>
<evidence type="ECO:0000259" key="1">
    <source>
        <dbReference type="Pfam" id="PF06983"/>
    </source>
</evidence>
<dbReference type="InterPro" id="IPR009725">
    <property type="entry name" value="3_dmu_93_MTrfase"/>
</dbReference>
<dbReference type="Proteomes" id="UP000681075">
    <property type="component" value="Unassembled WGS sequence"/>
</dbReference>
<comment type="caution">
    <text evidence="2">The sequence shown here is derived from an EMBL/GenBank/DDBJ whole genome shotgun (WGS) entry which is preliminary data.</text>
</comment>
<accession>A0A8S8XAD8</accession>
<protein>
    <submittedName>
        <fullName evidence="2">VOC family protein</fullName>
    </submittedName>
</protein>
<dbReference type="RefSeq" id="WP_420241258.1">
    <property type="nucleotide sequence ID" value="NZ_BOPV01000001.1"/>
</dbReference>
<name>A0A8S8XAD8_9PROT</name>
<dbReference type="InterPro" id="IPR029068">
    <property type="entry name" value="Glyas_Bleomycin-R_OHBP_Dase"/>
</dbReference>
<dbReference type="SUPFAM" id="SSF54593">
    <property type="entry name" value="Glyoxalase/Bleomycin resistance protein/Dihydroxybiphenyl dioxygenase"/>
    <property type="match status" value="1"/>
</dbReference>
<dbReference type="Pfam" id="PF06983">
    <property type="entry name" value="3-dmu-9_3-mt"/>
    <property type="match status" value="1"/>
</dbReference>
<keyword evidence="3" id="KW-1185">Reference proteome</keyword>
<dbReference type="CDD" id="cd06588">
    <property type="entry name" value="PhnB_like"/>
    <property type="match status" value="1"/>
</dbReference>
<gene>
    <name evidence="2" type="ORF">TMPK1_05220</name>
</gene>
<dbReference type="PIRSF" id="PIRSF021700">
    <property type="entry name" value="3_dmu_93_MTrfase"/>
    <property type="match status" value="1"/>
</dbReference>
<proteinExistence type="predicted"/>